<evidence type="ECO:0000259" key="11">
    <source>
        <dbReference type="Pfam" id="PF22842"/>
    </source>
</evidence>
<gene>
    <name evidence="12" type="ORF">HPS54_01095</name>
</gene>
<proteinExistence type="inferred from homology"/>
<keyword evidence="9" id="KW-0472">Membrane</keyword>
<comment type="caution">
    <text evidence="12">The sequence shown here is derived from an EMBL/GenBank/DDBJ whole genome shotgun (WGS) entry which is preliminary data.</text>
</comment>
<evidence type="ECO:0000259" key="10">
    <source>
        <dbReference type="Pfam" id="PF07602"/>
    </source>
</evidence>
<dbReference type="InterPro" id="IPR053868">
    <property type="entry name" value="Pel9A-like_beta_helix"/>
</dbReference>
<evidence type="ECO:0000256" key="4">
    <source>
        <dbReference type="ARBA" id="ARBA00022723"/>
    </source>
</evidence>
<name>A0ABX2B112_9BACT</name>
<keyword evidence="9" id="KW-1133">Transmembrane helix</keyword>
<evidence type="ECO:0000256" key="1">
    <source>
        <dbReference type="ARBA" id="ARBA00001913"/>
    </source>
</evidence>
<keyword evidence="13" id="KW-1185">Reference proteome</keyword>
<keyword evidence="4" id="KW-0479">Metal-binding</keyword>
<comment type="cofactor">
    <cofactor evidence="1">
        <name>Ca(2+)</name>
        <dbReference type="ChEBI" id="CHEBI:29108"/>
    </cofactor>
</comment>
<dbReference type="Pfam" id="PF22842">
    <property type="entry name" value="Pel9A-like_beta_helix"/>
    <property type="match status" value="1"/>
</dbReference>
<dbReference type="PANTHER" id="PTHR40088:SF1">
    <property type="entry name" value="PECTATE LYASE PEL9"/>
    <property type="match status" value="1"/>
</dbReference>
<reference evidence="12 13" key="1">
    <citation type="submission" date="2020-05" db="EMBL/GenBank/DDBJ databases">
        <title>Distinct polysaccharide utilization as determinants for interspecies competition between intestinal Prevotella spp.</title>
        <authorList>
            <person name="Galvez E.J.C."/>
            <person name="Iljazovic A."/>
            <person name="Strowig T."/>
        </authorList>
    </citation>
    <scope>NUCLEOTIDE SEQUENCE [LARGE SCALE GENOMIC DNA]</scope>
    <source>
        <strain evidence="12 13">PCHR</strain>
    </source>
</reference>
<evidence type="ECO:0000256" key="5">
    <source>
        <dbReference type="ARBA" id="ARBA00022729"/>
    </source>
</evidence>
<dbReference type="InterPro" id="IPR012334">
    <property type="entry name" value="Pectin_lyas_fold"/>
</dbReference>
<keyword evidence="3" id="KW-0964">Secreted</keyword>
<dbReference type="RefSeq" id="WP_172343646.1">
    <property type="nucleotide sequence ID" value="NZ_CASYYZ010000004.1"/>
</dbReference>
<comment type="similarity">
    <text evidence="8">Belongs to the polysaccharide lyase 9 family.</text>
</comment>
<dbReference type="InterPro" id="IPR052052">
    <property type="entry name" value="Polysaccharide_Lyase_9"/>
</dbReference>
<sequence length="807" mass="86655">MSKQFKGLPFKGKAIIMSFIGMMCAIAASAGAIHVSTSGNDNNDGSKEAPLLTIHKAVEIVNPGDTIWVHGGRYVISERIKIPQKATSAEKRCYLWAVPGEEVIIDGSGMKHTTMEAFKMGRCIYVNHLANYWHFKGLTMCNAEDNGMKVEGSYNIIEQCVFHDNNDTGLQIGMYKDFSIEETKSLPAGTPQFNPGYQFCRGNKVINCDSYNNYDSRTYNGTDDGGDADGFACKLFPGPGTEFRGCRAWTNSDDNWDLYMVYHPVVIDSCWAYHGGYTPAGTAVGNGNGFKLGGGGTSGGAAFAQSLGAHVVTNCVSFGNLHKGFDQNNAYEGMYVVNCTAWGNEYNYRFPTVFQYGGMTIRNCIGWGATKLNHEFLSADKAGSVVPDTEFNSWTTIDGCEPYKEGNKNSAGVKQKTADHSGEFLSLSVEDFMAPREADGSLPKNNFARLKTGSIFKDKGTPMVGFTPKRHLPLAEATAANLELTEADDLYMPYNDAAPEMGAFELDGVPADVTVPEKATLTCITANSVQEVVKGKAIEDIVFEMGGAATGATVEGLSEGLTSAIDGNIITISGTPQASCTFKVTVTGGPKDVVTTGIITCVTPFVVLTGDWYHFQDAADNLPADLKEVISLVQSGDATATTVTRIVPDYTETGGVIPGGCTQGALVLSRNGGVKWTFGEGVLQLLVNLHITGGRTFRIEYALADGTTGTANVAKMSKGTYCNWDVLKNAGLSDKSESIKSITLINNNTTGEVRIYDMYVRVPDNGTTGIGTAVTGEKTARVVKFVKGNRIVIEKNGVRYNAMGQRI</sequence>
<evidence type="ECO:0000256" key="9">
    <source>
        <dbReference type="SAM" id="Phobius"/>
    </source>
</evidence>
<dbReference type="Proteomes" id="UP000820977">
    <property type="component" value="Unassembled WGS sequence"/>
</dbReference>
<feature type="transmembrane region" description="Helical" evidence="9">
    <location>
        <begin position="12"/>
        <end position="33"/>
    </location>
</feature>
<feature type="domain" description="DUF1565" evidence="10">
    <location>
        <begin position="38"/>
        <end position="77"/>
    </location>
</feature>
<dbReference type="Gene3D" id="2.160.20.10">
    <property type="entry name" value="Single-stranded right-handed beta-helix, Pectin lyase-like"/>
    <property type="match status" value="1"/>
</dbReference>
<evidence type="ECO:0000256" key="7">
    <source>
        <dbReference type="ARBA" id="ARBA00023239"/>
    </source>
</evidence>
<dbReference type="InterPro" id="IPR011459">
    <property type="entry name" value="DUF1565"/>
</dbReference>
<keyword evidence="9" id="KW-0812">Transmembrane</keyword>
<comment type="subcellular location">
    <subcellularLocation>
        <location evidence="2">Secreted</location>
    </subcellularLocation>
</comment>
<dbReference type="SUPFAM" id="SSF51126">
    <property type="entry name" value="Pectin lyase-like"/>
    <property type="match status" value="1"/>
</dbReference>
<evidence type="ECO:0000256" key="6">
    <source>
        <dbReference type="ARBA" id="ARBA00022837"/>
    </source>
</evidence>
<feature type="domain" description="Pel9A-like right handed beta-helix region" evidence="11">
    <location>
        <begin position="202"/>
        <end position="349"/>
    </location>
</feature>
<evidence type="ECO:0000313" key="12">
    <source>
        <dbReference type="EMBL" id="NPE24123.1"/>
    </source>
</evidence>
<keyword evidence="6" id="KW-0106">Calcium</keyword>
<accession>A0ABX2B112</accession>
<dbReference type="PANTHER" id="PTHR40088">
    <property type="entry name" value="PECTATE LYASE (EUROFUNG)"/>
    <property type="match status" value="1"/>
</dbReference>
<evidence type="ECO:0000256" key="8">
    <source>
        <dbReference type="ARBA" id="ARBA00038263"/>
    </source>
</evidence>
<evidence type="ECO:0000313" key="13">
    <source>
        <dbReference type="Proteomes" id="UP000820977"/>
    </source>
</evidence>
<keyword evidence="7" id="KW-0456">Lyase</keyword>
<keyword evidence="5" id="KW-0732">Signal</keyword>
<dbReference type="Pfam" id="PF07602">
    <property type="entry name" value="DUF1565"/>
    <property type="match status" value="1"/>
</dbReference>
<dbReference type="EMBL" id="JABKKJ010000001">
    <property type="protein sequence ID" value="NPE24123.1"/>
    <property type="molecule type" value="Genomic_DNA"/>
</dbReference>
<evidence type="ECO:0000256" key="3">
    <source>
        <dbReference type="ARBA" id="ARBA00022525"/>
    </source>
</evidence>
<dbReference type="InterPro" id="IPR011050">
    <property type="entry name" value="Pectin_lyase_fold/virulence"/>
</dbReference>
<protein>
    <submittedName>
        <fullName evidence="12">DUF1565 domain-containing protein</fullName>
    </submittedName>
</protein>
<evidence type="ECO:0000256" key="2">
    <source>
        <dbReference type="ARBA" id="ARBA00004613"/>
    </source>
</evidence>
<organism evidence="12 13">
    <name type="scientific">Xylanibacter caecicola</name>
    <dbReference type="NCBI Taxonomy" id="2736294"/>
    <lineage>
        <taxon>Bacteria</taxon>
        <taxon>Pseudomonadati</taxon>
        <taxon>Bacteroidota</taxon>
        <taxon>Bacteroidia</taxon>
        <taxon>Bacteroidales</taxon>
        <taxon>Prevotellaceae</taxon>
        <taxon>Xylanibacter</taxon>
    </lineage>
</organism>